<keyword evidence="2" id="KW-1185">Reference proteome</keyword>
<protein>
    <submittedName>
        <fullName evidence="1">Uncharacterized protein</fullName>
    </submittedName>
</protein>
<proteinExistence type="predicted"/>
<evidence type="ECO:0000313" key="2">
    <source>
        <dbReference type="Proteomes" id="UP001153269"/>
    </source>
</evidence>
<reference evidence="1" key="1">
    <citation type="submission" date="2020-03" db="EMBL/GenBank/DDBJ databases">
        <authorList>
            <person name="Weist P."/>
        </authorList>
    </citation>
    <scope>NUCLEOTIDE SEQUENCE</scope>
</reference>
<dbReference type="EMBL" id="CADEAL010001168">
    <property type="protein sequence ID" value="CAB1429756.1"/>
    <property type="molecule type" value="Genomic_DNA"/>
</dbReference>
<accession>A0A9N7UF12</accession>
<evidence type="ECO:0000313" key="1">
    <source>
        <dbReference type="EMBL" id="CAB1429756.1"/>
    </source>
</evidence>
<dbReference type="Proteomes" id="UP001153269">
    <property type="component" value="Unassembled WGS sequence"/>
</dbReference>
<name>A0A9N7UF12_PLEPL</name>
<gene>
    <name evidence="1" type="ORF">PLEPLA_LOCUS17736</name>
</gene>
<comment type="caution">
    <text evidence="1">The sequence shown here is derived from an EMBL/GenBank/DDBJ whole genome shotgun (WGS) entry which is preliminary data.</text>
</comment>
<organism evidence="1 2">
    <name type="scientific">Pleuronectes platessa</name>
    <name type="common">European plaice</name>
    <dbReference type="NCBI Taxonomy" id="8262"/>
    <lineage>
        <taxon>Eukaryota</taxon>
        <taxon>Metazoa</taxon>
        <taxon>Chordata</taxon>
        <taxon>Craniata</taxon>
        <taxon>Vertebrata</taxon>
        <taxon>Euteleostomi</taxon>
        <taxon>Actinopterygii</taxon>
        <taxon>Neopterygii</taxon>
        <taxon>Teleostei</taxon>
        <taxon>Neoteleostei</taxon>
        <taxon>Acanthomorphata</taxon>
        <taxon>Carangaria</taxon>
        <taxon>Pleuronectiformes</taxon>
        <taxon>Pleuronectoidei</taxon>
        <taxon>Pleuronectidae</taxon>
        <taxon>Pleuronectes</taxon>
    </lineage>
</organism>
<sequence>MCDRHVATLGFYCRAVDAKLSIDQSISQSSLSIPELSELTGCGCAAGSALGSGDLKEVGICRSQLSGGVVLVEEVREAIGEGGVSGRSDGIGGEVKLRIVCITVELEAMAVEDLSKL</sequence>
<dbReference type="AlphaFoldDB" id="A0A9N7UF12"/>